<name>A0A0R0EWX6_SOYBN</name>
<dbReference type="Proteomes" id="UP000008827">
    <property type="component" value="Chromosome 18"/>
</dbReference>
<evidence type="ECO:0000259" key="1">
    <source>
        <dbReference type="PROSITE" id="PS51222"/>
    </source>
</evidence>
<dbReference type="PROSITE" id="PS51222">
    <property type="entry name" value="DCD"/>
    <property type="match status" value="1"/>
</dbReference>
<reference evidence="3" key="2">
    <citation type="submission" date="2018-02" db="UniProtKB">
        <authorList>
            <consortium name="EnsemblPlants"/>
        </authorList>
    </citation>
    <scope>IDENTIFICATION</scope>
    <source>
        <strain evidence="3">Williams 82</strain>
    </source>
</reference>
<organism evidence="2">
    <name type="scientific">Glycine max</name>
    <name type="common">Soybean</name>
    <name type="synonym">Glycine hispida</name>
    <dbReference type="NCBI Taxonomy" id="3847"/>
    <lineage>
        <taxon>Eukaryota</taxon>
        <taxon>Viridiplantae</taxon>
        <taxon>Streptophyta</taxon>
        <taxon>Embryophyta</taxon>
        <taxon>Tracheophyta</taxon>
        <taxon>Spermatophyta</taxon>
        <taxon>Magnoliopsida</taxon>
        <taxon>eudicotyledons</taxon>
        <taxon>Gunneridae</taxon>
        <taxon>Pentapetalae</taxon>
        <taxon>rosids</taxon>
        <taxon>fabids</taxon>
        <taxon>Fabales</taxon>
        <taxon>Fabaceae</taxon>
        <taxon>Papilionoideae</taxon>
        <taxon>50 kb inversion clade</taxon>
        <taxon>NPAAA clade</taxon>
        <taxon>indigoferoid/millettioid clade</taxon>
        <taxon>Phaseoleae</taxon>
        <taxon>Glycine</taxon>
        <taxon>Glycine subgen. Soja</taxon>
    </lineage>
</organism>
<dbReference type="GO" id="GO:0034976">
    <property type="term" value="P:response to endoplasmic reticulum stress"/>
    <property type="evidence" value="ECO:0007669"/>
    <property type="project" value="InterPro"/>
</dbReference>
<dbReference type="SMART" id="SM00767">
    <property type="entry name" value="DCD"/>
    <property type="match status" value="1"/>
</dbReference>
<evidence type="ECO:0000313" key="3">
    <source>
        <dbReference type="EnsemblPlants" id="KRG98333"/>
    </source>
</evidence>
<dbReference type="PANTHER" id="PTHR46034">
    <property type="match status" value="1"/>
</dbReference>
<reference evidence="2 3" key="1">
    <citation type="journal article" date="2010" name="Nature">
        <title>Genome sequence of the palaeopolyploid soybean.</title>
        <authorList>
            <person name="Schmutz J."/>
            <person name="Cannon S.B."/>
            <person name="Schlueter J."/>
            <person name="Ma J."/>
            <person name="Mitros T."/>
            <person name="Nelson W."/>
            <person name="Hyten D.L."/>
            <person name="Song Q."/>
            <person name="Thelen J.J."/>
            <person name="Cheng J."/>
            <person name="Xu D."/>
            <person name="Hellsten U."/>
            <person name="May G.D."/>
            <person name="Yu Y."/>
            <person name="Sakurai T."/>
            <person name="Umezawa T."/>
            <person name="Bhattacharyya M.K."/>
            <person name="Sandhu D."/>
            <person name="Valliyodan B."/>
            <person name="Lindquist E."/>
            <person name="Peto M."/>
            <person name="Grant D."/>
            <person name="Shu S."/>
            <person name="Goodstein D."/>
            <person name="Barry K."/>
            <person name="Futrell-Griggs M."/>
            <person name="Abernathy B."/>
            <person name="Du J."/>
            <person name="Tian Z."/>
            <person name="Zhu L."/>
            <person name="Gill N."/>
            <person name="Joshi T."/>
            <person name="Libault M."/>
            <person name="Sethuraman A."/>
            <person name="Zhang X.-C."/>
            <person name="Shinozaki K."/>
            <person name="Nguyen H.T."/>
            <person name="Wing R.A."/>
            <person name="Cregan P."/>
            <person name="Specht J."/>
            <person name="Grimwood J."/>
            <person name="Rokhsar D."/>
            <person name="Stacey G."/>
            <person name="Shoemaker R.C."/>
            <person name="Jackson S.A."/>
        </authorList>
    </citation>
    <scope>NUCLEOTIDE SEQUENCE</scope>
    <source>
        <strain evidence="3">cv. Williams 82</strain>
        <tissue evidence="2">Callus</tissue>
    </source>
</reference>
<gene>
    <name evidence="2" type="ORF">GLYMA_18G066300</name>
</gene>
<dbReference type="EMBL" id="CM000851">
    <property type="protein sequence ID" value="KRG98333.1"/>
    <property type="molecule type" value="Genomic_DNA"/>
</dbReference>
<keyword evidence="4" id="KW-1185">Reference proteome</keyword>
<dbReference type="InterPro" id="IPR044832">
    <property type="entry name" value="NRP-like"/>
</dbReference>
<protein>
    <recommendedName>
        <fullName evidence="1">DCD domain-containing protein</fullName>
    </recommendedName>
</protein>
<dbReference type="Gramene" id="KRG98333">
    <property type="protein sequence ID" value="KRG98333"/>
    <property type="gene ID" value="GLYMA_18G066300"/>
</dbReference>
<feature type="domain" description="DCD" evidence="1">
    <location>
        <begin position="34"/>
        <end position="171"/>
    </location>
</feature>
<evidence type="ECO:0000313" key="4">
    <source>
        <dbReference type="Proteomes" id="UP000008827"/>
    </source>
</evidence>
<dbReference type="EnsemblPlants" id="KRG98333">
    <property type="protein sequence ID" value="KRG98333"/>
    <property type="gene ID" value="GLYMA_18G066300"/>
</dbReference>
<dbReference type="Pfam" id="PF10539">
    <property type="entry name" value="Dev_Cell_Death"/>
    <property type="match status" value="1"/>
</dbReference>
<dbReference type="InParanoid" id="A0A0R0EWX6"/>
<dbReference type="OMA" id="NISRIMH"/>
<dbReference type="SMR" id="A0A0R0EWX6"/>
<reference evidence="2" key="3">
    <citation type="submission" date="2018-07" db="EMBL/GenBank/DDBJ databases">
        <title>WGS assembly of Glycine max.</title>
        <authorList>
            <person name="Schmutz J."/>
            <person name="Cannon S."/>
            <person name="Schlueter J."/>
            <person name="Ma J."/>
            <person name="Mitros T."/>
            <person name="Nelson W."/>
            <person name="Hyten D."/>
            <person name="Song Q."/>
            <person name="Thelen J."/>
            <person name="Cheng J."/>
            <person name="Xu D."/>
            <person name="Hellsten U."/>
            <person name="May G."/>
            <person name="Yu Y."/>
            <person name="Sakurai T."/>
            <person name="Umezawa T."/>
            <person name="Bhattacharyya M."/>
            <person name="Sandhu D."/>
            <person name="Valliyodan B."/>
            <person name="Lindquist E."/>
            <person name="Peto M."/>
            <person name="Grant D."/>
            <person name="Shu S."/>
            <person name="Goodstein D."/>
            <person name="Barry K."/>
            <person name="Futrell-Griggs M."/>
            <person name="Abernathy B."/>
            <person name="Du J."/>
            <person name="Tian Z."/>
            <person name="Zhu L."/>
            <person name="Gill N."/>
            <person name="Joshi T."/>
            <person name="Libault M."/>
            <person name="Sethuraman A."/>
            <person name="Zhang X."/>
            <person name="Shinozaki K."/>
            <person name="Nguyen H."/>
            <person name="Wing R."/>
            <person name="Cregan P."/>
            <person name="Specht J."/>
            <person name="Grimwood J."/>
            <person name="Rokhsar D."/>
            <person name="Stacey G."/>
            <person name="Shoemaker R."/>
            <person name="Jackson S."/>
        </authorList>
    </citation>
    <scope>NUCLEOTIDE SEQUENCE</scope>
    <source>
        <tissue evidence="2">Callus</tissue>
    </source>
</reference>
<proteinExistence type="predicted"/>
<dbReference type="AlphaFoldDB" id="A0A0R0EWX6"/>
<accession>A0A0R0EWX6</accession>
<dbReference type="InterPro" id="IPR013989">
    <property type="entry name" value="Dev_and_cell_death_domain"/>
</dbReference>
<evidence type="ECO:0000313" key="2">
    <source>
        <dbReference type="EMBL" id="KRG98333.1"/>
    </source>
</evidence>
<dbReference type="PANTHER" id="PTHR46034:SF13">
    <property type="entry name" value="DCD (DEVELOPMENT AND CELL DEATH) DOMAIN PROTEIN"/>
    <property type="match status" value="1"/>
</dbReference>
<sequence>MRTERRIQIFNISRIMHFSRKSVVSSVGRNLEKYQLDGVIFGCKKSTLQECQAKQLFGYSFTILHHFSYVKNSLPIFLFNYSDKKLHGIFEASSKGKMYIDPYAWIDDDLALERTQYPAHVSLPISTNQTLNSHVEDKFARVIVKNYYSNNHFLFELDHKQASKLSSLPASLAFASDCNLKWKTISPSLPSTLKEDEPCEKLKKLALGHLNQDLSLSDNVDDTPDEKNIILVCCGKKGSYGCQ</sequence>